<dbReference type="RefSeq" id="WP_309482140.1">
    <property type="nucleotide sequence ID" value="NZ_CP133720.1"/>
</dbReference>
<dbReference type="PANTHER" id="PTHR40547:SF1">
    <property type="entry name" value="SLL0298 PROTEIN"/>
    <property type="match status" value="1"/>
</dbReference>
<dbReference type="PANTHER" id="PTHR40547">
    <property type="entry name" value="SLL0298 PROTEIN"/>
    <property type="match status" value="1"/>
</dbReference>
<dbReference type="InterPro" id="IPR018639">
    <property type="entry name" value="DUF2062"/>
</dbReference>
<evidence type="ECO:0000313" key="4">
    <source>
        <dbReference type="Proteomes" id="UP001181355"/>
    </source>
</evidence>
<accession>A0ABY9RHF2</accession>
<dbReference type="EMBL" id="CP133720">
    <property type="protein sequence ID" value="WMW80648.1"/>
    <property type="molecule type" value="Genomic_DNA"/>
</dbReference>
<gene>
    <name evidence="3" type="ORF">RF679_18720</name>
</gene>
<dbReference type="Proteomes" id="UP001181355">
    <property type="component" value="Chromosome"/>
</dbReference>
<evidence type="ECO:0000259" key="2">
    <source>
        <dbReference type="Pfam" id="PF09835"/>
    </source>
</evidence>
<evidence type="ECO:0000313" key="3">
    <source>
        <dbReference type="EMBL" id="WMW80648.1"/>
    </source>
</evidence>
<sequence length="203" mass="23223">MPKKFLRRILPDRQTIERIPISRRFTHHFDRSSLWRVEREAVAWGLAAGVFCGMIPGPLQMIAAISLAFFFRLNLPMAVVGTFLTNPLTIVPIYMAAYSLGQWLLGLHGADTKWSSLPALPETDWQAPLMSIELWWQWVLDLGLPWVIGMVVLAMSLALSSYLLMQLVWRASRYWNLLRLQALRRQTSSAERSRSARHHPASG</sequence>
<feature type="domain" description="DUF2062" evidence="2">
    <location>
        <begin position="23"/>
        <end position="173"/>
    </location>
</feature>
<feature type="transmembrane region" description="Helical" evidence="1">
    <location>
        <begin position="41"/>
        <end position="71"/>
    </location>
</feature>
<protein>
    <submittedName>
        <fullName evidence="3">DUF2062 domain-containing protein</fullName>
    </submittedName>
</protein>
<organism evidence="3 4">
    <name type="scientific">Undibacterium cyanobacteriorum</name>
    <dbReference type="NCBI Taxonomy" id="3073561"/>
    <lineage>
        <taxon>Bacteria</taxon>
        <taxon>Pseudomonadati</taxon>
        <taxon>Pseudomonadota</taxon>
        <taxon>Betaproteobacteria</taxon>
        <taxon>Burkholderiales</taxon>
        <taxon>Oxalobacteraceae</taxon>
        <taxon>Undibacterium</taxon>
    </lineage>
</organism>
<dbReference type="Pfam" id="PF09835">
    <property type="entry name" value="DUF2062"/>
    <property type="match status" value="1"/>
</dbReference>
<keyword evidence="1" id="KW-0472">Membrane</keyword>
<feature type="transmembrane region" description="Helical" evidence="1">
    <location>
        <begin position="78"/>
        <end position="97"/>
    </location>
</feature>
<name>A0ABY9RHF2_9BURK</name>
<keyword evidence="4" id="KW-1185">Reference proteome</keyword>
<proteinExistence type="predicted"/>
<reference evidence="3" key="1">
    <citation type="submission" date="2023-09" db="EMBL/GenBank/DDBJ databases">
        <title>Undibacterium sp. 20NA77.5 isolated from freshwater.</title>
        <authorList>
            <person name="Le V."/>
            <person name="Ko S.-R."/>
            <person name="Ahn C.-Y."/>
            <person name="Oh H.-M."/>
        </authorList>
    </citation>
    <scope>NUCLEOTIDE SEQUENCE</scope>
    <source>
        <strain evidence="3">20NA77.5</strain>
    </source>
</reference>
<keyword evidence="1" id="KW-0812">Transmembrane</keyword>
<keyword evidence="1" id="KW-1133">Transmembrane helix</keyword>
<evidence type="ECO:0000256" key="1">
    <source>
        <dbReference type="SAM" id="Phobius"/>
    </source>
</evidence>
<feature type="transmembrane region" description="Helical" evidence="1">
    <location>
        <begin position="144"/>
        <end position="169"/>
    </location>
</feature>